<comment type="caution">
    <text evidence="1">The sequence shown here is derived from an EMBL/GenBank/DDBJ whole genome shotgun (WGS) entry which is preliminary data.</text>
</comment>
<name>A0A1F7WNM3_9BACT</name>
<proteinExistence type="predicted"/>
<evidence type="ECO:0000313" key="2">
    <source>
        <dbReference type="Proteomes" id="UP000177091"/>
    </source>
</evidence>
<dbReference type="EMBL" id="MGFK01000013">
    <property type="protein sequence ID" value="OGM04430.1"/>
    <property type="molecule type" value="Genomic_DNA"/>
</dbReference>
<accession>A0A1F7WNM3</accession>
<organism evidence="1 2">
    <name type="scientific">Candidatus Woesebacteria bacterium GWA1_42_12</name>
    <dbReference type="NCBI Taxonomy" id="1802472"/>
    <lineage>
        <taxon>Bacteria</taxon>
        <taxon>Candidatus Woeseibacteriota</taxon>
    </lineage>
</organism>
<evidence type="ECO:0000313" key="1">
    <source>
        <dbReference type="EMBL" id="OGM04430.1"/>
    </source>
</evidence>
<gene>
    <name evidence="1" type="ORF">A2112_01100</name>
</gene>
<sequence>MAYRMNVSGNYGTHLPALIKAMSKTTGDVLELGMGVFSTPYLHYQCILSNRKLVSYENFRNWLQFFIDYHYECPNHEINFVENYADAKIDRPWDVVLIDQTPDSERVVAVKRLANLANYVIIHDSNENDRYERTYHYSEIYPLFKYKTVWDKDRNHATVLSNFVKLDDFWK</sequence>
<dbReference type="Proteomes" id="UP000177091">
    <property type="component" value="Unassembled WGS sequence"/>
</dbReference>
<dbReference type="AlphaFoldDB" id="A0A1F7WNM3"/>
<protein>
    <submittedName>
        <fullName evidence="1">Uncharacterized protein</fullName>
    </submittedName>
</protein>
<reference evidence="1 2" key="1">
    <citation type="journal article" date="2016" name="Nat. Commun.">
        <title>Thousands of microbial genomes shed light on interconnected biogeochemical processes in an aquifer system.</title>
        <authorList>
            <person name="Anantharaman K."/>
            <person name="Brown C.T."/>
            <person name="Hug L.A."/>
            <person name="Sharon I."/>
            <person name="Castelle C.J."/>
            <person name="Probst A.J."/>
            <person name="Thomas B.C."/>
            <person name="Singh A."/>
            <person name="Wilkins M.J."/>
            <person name="Karaoz U."/>
            <person name="Brodie E.L."/>
            <person name="Williams K.H."/>
            <person name="Hubbard S.S."/>
            <person name="Banfield J.F."/>
        </authorList>
    </citation>
    <scope>NUCLEOTIDE SEQUENCE [LARGE SCALE GENOMIC DNA]</scope>
</reference>